<dbReference type="GO" id="GO:0050660">
    <property type="term" value="F:flavin adenine dinucleotide binding"/>
    <property type="evidence" value="ECO:0007669"/>
    <property type="project" value="InterPro"/>
</dbReference>
<proteinExistence type="inferred from homology"/>
<dbReference type="Pfam" id="PF00732">
    <property type="entry name" value="GMC_oxred_N"/>
    <property type="match status" value="1"/>
</dbReference>
<dbReference type="Gene3D" id="3.30.560.10">
    <property type="entry name" value="Glucose Oxidase, domain 3"/>
    <property type="match status" value="1"/>
</dbReference>
<sequence length="628" mass="67552">MPVPRLFSLLTLGVAFAAVGSHAFVVPRSVYQARRIVDASQLLPTYDYIIVGGGTSGLTVADRLTEDPDTTVLVLEAGSMPIAEDVLPVTGGGTQRQVSYIYVSVPQKNLGGQIFPVILGKMVGGSSGINAMMSARGSAEDYDRWGNLFGKHNKHGWNWQGLLPYFKKAFSFNPPPADIVEEFDVKYDASYWGTESALDVSFPSYQYPGLQPMIRAFSELPGIEFTRDSGAGGAGVYWFPTFMDPVKHERSYAVNAHYSNLGRPNYHLAADTLVRRVLLQHGSAKGVEFTMQNQTSPTQLKATKEILVAAGAVHTPKLLQLSGIGPKRVLDAAGIETLVDLPGVGQNFQDHANLGAEVTLEGLQAIHPNGNDLVTDPEFRKLAEDLWATNRTGPYSIAYGNIAGWLPLTAISPGRFSSLAAELENQDHGAYLPPGTHPTVVKGYAAQMRGLASAMRSKDTVFARYLVNATTGPLAPILNQAFNRGSINVDPADPFDSPPLVDFNGLSNPIERAVLVEMVKFLRRYVSETTLASLQVNETQPGPDVVTDAEIDAWLPSALTPSDWHAAGTAAMMPLELGGVVDQTLRVYGVKNLRVIDASIMPSLPGGNTCQAVYAIAEKAADLIKSNA</sequence>
<feature type="binding site" evidence="2">
    <location>
        <begin position="564"/>
        <end position="565"/>
    </location>
    <ligand>
        <name>FAD</name>
        <dbReference type="ChEBI" id="CHEBI:57692"/>
    </ligand>
</feature>
<accession>A0A507AF72</accession>
<evidence type="ECO:0000313" key="6">
    <source>
        <dbReference type="Proteomes" id="UP000319257"/>
    </source>
</evidence>
<dbReference type="STRING" id="1093900.A0A507AF72"/>
<keyword evidence="2" id="KW-0274">FAD</keyword>
<dbReference type="InterPro" id="IPR036188">
    <property type="entry name" value="FAD/NAD-bd_sf"/>
</dbReference>
<dbReference type="Proteomes" id="UP000319257">
    <property type="component" value="Unassembled WGS sequence"/>
</dbReference>
<keyword evidence="3" id="KW-0732">Signal</keyword>
<feature type="binding site" evidence="2">
    <location>
        <position position="274"/>
    </location>
    <ligand>
        <name>FAD</name>
        <dbReference type="ChEBI" id="CHEBI:57692"/>
    </ligand>
</feature>
<feature type="domain" description="Glucose-methanol-choline oxidoreductase N-terminal" evidence="4">
    <location>
        <begin position="311"/>
        <end position="325"/>
    </location>
</feature>
<dbReference type="PANTHER" id="PTHR11552">
    <property type="entry name" value="GLUCOSE-METHANOL-CHOLINE GMC OXIDOREDUCTASE"/>
    <property type="match status" value="1"/>
</dbReference>
<evidence type="ECO:0000259" key="4">
    <source>
        <dbReference type="PROSITE" id="PS00624"/>
    </source>
</evidence>
<dbReference type="SUPFAM" id="SSF54373">
    <property type="entry name" value="FAD-linked reductases, C-terminal domain"/>
    <property type="match status" value="1"/>
</dbReference>
<dbReference type="OrthoDB" id="269227at2759"/>
<dbReference type="PIRSF" id="PIRSF000137">
    <property type="entry name" value="Alcohol_oxidase"/>
    <property type="match status" value="1"/>
</dbReference>
<dbReference type="Gene3D" id="3.50.50.60">
    <property type="entry name" value="FAD/NAD(P)-binding domain"/>
    <property type="match status" value="1"/>
</dbReference>
<evidence type="ECO:0000256" key="3">
    <source>
        <dbReference type="SAM" id="SignalP"/>
    </source>
</evidence>
<comment type="cofactor">
    <cofactor evidence="2">
        <name>FAD</name>
        <dbReference type="ChEBI" id="CHEBI:57692"/>
    </cofactor>
</comment>
<dbReference type="InterPro" id="IPR007867">
    <property type="entry name" value="GMC_OxRtase_C"/>
</dbReference>
<keyword evidence="2" id="KW-0285">Flavoprotein</keyword>
<dbReference type="GO" id="GO:0044550">
    <property type="term" value="P:secondary metabolite biosynthetic process"/>
    <property type="evidence" value="ECO:0007669"/>
    <property type="project" value="TreeGrafter"/>
</dbReference>
<dbReference type="AlphaFoldDB" id="A0A507AF72"/>
<dbReference type="GO" id="GO:0016614">
    <property type="term" value="F:oxidoreductase activity, acting on CH-OH group of donors"/>
    <property type="evidence" value="ECO:0007669"/>
    <property type="project" value="InterPro"/>
</dbReference>
<dbReference type="EMBL" id="SKBQ01000080">
    <property type="protein sequence ID" value="TPX08125.1"/>
    <property type="molecule type" value="Genomic_DNA"/>
</dbReference>
<protein>
    <recommendedName>
        <fullName evidence="4">Glucose-methanol-choline oxidoreductase N-terminal domain-containing protein</fullName>
    </recommendedName>
</protein>
<dbReference type="PROSITE" id="PS00624">
    <property type="entry name" value="GMC_OXRED_2"/>
    <property type="match status" value="1"/>
</dbReference>
<evidence type="ECO:0000313" key="5">
    <source>
        <dbReference type="EMBL" id="TPX08125.1"/>
    </source>
</evidence>
<dbReference type="RefSeq" id="XP_030989836.1">
    <property type="nucleotide sequence ID" value="XM_031132783.1"/>
</dbReference>
<reference evidence="5 6" key="1">
    <citation type="submission" date="2019-06" db="EMBL/GenBank/DDBJ databases">
        <title>Draft genome sequence of the filamentous fungus Phialemoniopsis curvata isolated from diesel fuel.</title>
        <authorList>
            <person name="Varaljay V.A."/>
            <person name="Lyon W.J."/>
            <person name="Crouch A.L."/>
            <person name="Drake C.E."/>
            <person name="Hollomon J.M."/>
            <person name="Nadeau L.J."/>
            <person name="Nunn H.S."/>
            <person name="Stevenson B.S."/>
            <person name="Bojanowski C.L."/>
            <person name="Crookes-Goodson W.J."/>
        </authorList>
    </citation>
    <scope>NUCLEOTIDE SEQUENCE [LARGE SCALE GENOMIC DNA]</scope>
    <source>
        <strain evidence="5 6">D216</strain>
    </source>
</reference>
<feature type="chain" id="PRO_5021259657" description="Glucose-methanol-choline oxidoreductase N-terminal domain-containing protein" evidence="3">
    <location>
        <begin position="24"/>
        <end position="628"/>
    </location>
</feature>
<feature type="binding site" evidence="2">
    <location>
        <begin position="55"/>
        <end position="56"/>
    </location>
    <ligand>
        <name>FAD</name>
        <dbReference type="ChEBI" id="CHEBI:57692"/>
    </ligand>
</feature>
<comment type="caution">
    <text evidence="5">The sequence shown here is derived from an EMBL/GenBank/DDBJ whole genome shotgun (WGS) entry which is preliminary data.</text>
</comment>
<dbReference type="SUPFAM" id="SSF51905">
    <property type="entry name" value="FAD/NAD(P)-binding domain"/>
    <property type="match status" value="1"/>
</dbReference>
<gene>
    <name evidence="5" type="ORF">E0L32_010192</name>
</gene>
<evidence type="ECO:0000256" key="2">
    <source>
        <dbReference type="PIRSR" id="PIRSR000137-2"/>
    </source>
</evidence>
<dbReference type="InterPro" id="IPR000172">
    <property type="entry name" value="GMC_OxRdtase_N"/>
</dbReference>
<keyword evidence="6" id="KW-1185">Reference proteome</keyword>
<dbReference type="InterPro" id="IPR012132">
    <property type="entry name" value="GMC_OxRdtase"/>
</dbReference>
<comment type="similarity">
    <text evidence="1">Belongs to the GMC oxidoreductase family.</text>
</comment>
<name>A0A507AF72_9PEZI</name>
<evidence type="ECO:0000256" key="1">
    <source>
        <dbReference type="ARBA" id="ARBA00010790"/>
    </source>
</evidence>
<organism evidence="5 6">
    <name type="scientific">Thyridium curvatum</name>
    <dbReference type="NCBI Taxonomy" id="1093900"/>
    <lineage>
        <taxon>Eukaryota</taxon>
        <taxon>Fungi</taxon>
        <taxon>Dikarya</taxon>
        <taxon>Ascomycota</taxon>
        <taxon>Pezizomycotina</taxon>
        <taxon>Sordariomycetes</taxon>
        <taxon>Sordariomycetidae</taxon>
        <taxon>Thyridiales</taxon>
        <taxon>Thyridiaceae</taxon>
        <taxon>Thyridium</taxon>
    </lineage>
</organism>
<dbReference type="InParanoid" id="A0A507AF72"/>
<dbReference type="GeneID" id="41977639"/>
<dbReference type="Pfam" id="PF05199">
    <property type="entry name" value="GMC_oxred_C"/>
    <property type="match status" value="1"/>
</dbReference>
<dbReference type="PANTHER" id="PTHR11552:SF115">
    <property type="entry name" value="DEHYDROGENASE XPTC-RELATED"/>
    <property type="match status" value="1"/>
</dbReference>
<feature type="signal peptide" evidence="3">
    <location>
        <begin position="1"/>
        <end position="23"/>
    </location>
</feature>